<dbReference type="PROSITE" id="PS51163">
    <property type="entry name" value="YRDC"/>
    <property type="match status" value="1"/>
</dbReference>
<dbReference type="GO" id="GO:0008033">
    <property type="term" value="P:tRNA processing"/>
    <property type="evidence" value="ECO:0007669"/>
    <property type="project" value="UniProtKB-KW"/>
</dbReference>
<keyword evidence="9" id="KW-0067">ATP-binding</keyword>
<protein>
    <recommendedName>
        <fullName evidence="10">L-threonylcarbamoyladenylate synthase</fullName>
        <ecNumber evidence="3">2.7.7.87</ecNumber>
    </recommendedName>
    <alternativeName>
        <fullName evidence="10">L-threonylcarbamoyladenylate synthase</fullName>
    </alternativeName>
</protein>
<dbReference type="Gene3D" id="3.90.870.10">
    <property type="entry name" value="DHBP synthase"/>
    <property type="match status" value="1"/>
</dbReference>
<keyword evidence="8" id="KW-0547">Nucleotide-binding</keyword>
<reference evidence="13 14" key="1">
    <citation type="journal article" date="2018" name="Genome Announc.">
        <title>Draft Genome Sequence of Lactococcus sp. Strain NtB2 (JCM 32569), Isolated from the Gut of the Higher Termite Nasutitermes takasagoensis.</title>
        <authorList>
            <person name="Noda S."/>
            <person name="Aihara C."/>
            <person name="Yuki M."/>
            <person name="Ohkuma M."/>
        </authorList>
    </citation>
    <scope>NUCLEOTIDE SEQUENCE [LARGE SCALE GENOMIC DNA]</scope>
    <source>
        <strain evidence="13 14">NtB2</strain>
    </source>
</reference>
<evidence type="ECO:0000259" key="12">
    <source>
        <dbReference type="PROSITE" id="PS51163"/>
    </source>
</evidence>
<evidence type="ECO:0000256" key="4">
    <source>
        <dbReference type="ARBA" id="ARBA00022490"/>
    </source>
</evidence>
<dbReference type="NCBIfam" id="TIGR00057">
    <property type="entry name" value="L-threonylcarbamoyladenylate synthase"/>
    <property type="match status" value="1"/>
</dbReference>
<evidence type="ECO:0000256" key="9">
    <source>
        <dbReference type="ARBA" id="ARBA00022840"/>
    </source>
</evidence>
<dbReference type="EMBL" id="BFFO01000009">
    <property type="protein sequence ID" value="GBG97276.1"/>
    <property type="molecule type" value="Genomic_DNA"/>
</dbReference>
<dbReference type="EC" id="2.7.7.87" evidence="3"/>
<dbReference type="Pfam" id="PF01300">
    <property type="entry name" value="Sua5_yciO_yrdC"/>
    <property type="match status" value="1"/>
</dbReference>
<evidence type="ECO:0000256" key="10">
    <source>
        <dbReference type="ARBA" id="ARBA00029774"/>
    </source>
</evidence>
<proteinExistence type="inferred from homology"/>
<organism evidence="13 14">
    <name type="scientific">Lactococcus termiticola</name>
    <dbReference type="NCBI Taxonomy" id="2169526"/>
    <lineage>
        <taxon>Bacteria</taxon>
        <taxon>Bacillati</taxon>
        <taxon>Bacillota</taxon>
        <taxon>Bacilli</taxon>
        <taxon>Lactobacillales</taxon>
        <taxon>Streptococcaceae</taxon>
        <taxon>Lactococcus</taxon>
    </lineage>
</organism>
<dbReference type="GO" id="GO:0061710">
    <property type="term" value="F:L-threonylcarbamoyladenylate synthase"/>
    <property type="evidence" value="ECO:0007669"/>
    <property type="project" value="UniProtKB-EC"/>
</dbReference>
<name>A0A2R5HHF0_9LACT</name>
<keyword evidence="7" id="KW-0548">Nucleotidyltransferase</keyword>
<dbReference type="PANTHER" id="PTHR17490">
    <property type="entry name" value="SUA5"/>
    <property type="match status" value="1"/>
</dbReference>
<feature type="domain" description="YrdC-like" evidence="12">
    <location>
        <begin position="1"/>
        <end position="183"/>
    </location>
</feature>
<dbReference type="SUPFAM" id="SSF55821">
    <property type="entry name" value="YrdC/RibB"/>
    <property type="match status" value="1"/>
</dbReference>
<comment type="similarity">
    <text evidence="2">Belongs to the SUA5 family.</text>
</comment>
<evidence type="ECO:0000256" key="7">
    <source>
        <dbReference type="ARBA" id="ARBA00022695"/>
    </source>
</evidence>
<dbReference type="GO" id="GO:0005524">
    <property type="term" value="F:ATP binding"/>
    <property type="evidence" value="ECO:0007669"/>
    <property type="project" value="UniProtKB-KW"/>
</dbReference>
<evidence type="ECO:0000256" key="2">
    <source>
        <dbReference type="ARBA" id="ARBA00007663"/>
    </source>
</evidence>
<keyword evidence="6" id="KW-0819">tRNA processing</keyword>
<evidence type="ECO:0000313" key="14">
    <source>
        <dbReference type="Proteomes" id="UP000245021"/>
    </source>
</evidence>
<dbReference type="InterPro" id="IPR006070">
    <property type="entry name" value="Sua5-like_dom"/>
</dbReference>
<keyword evidence="14" id="KW-1185">Reference proteome</keyword>
<comment type="catalytic activity">
    <reaction evidence="11">
        <text>L-threonine + hydrogencarbonate + ATP = L-threonylcarbamoyladenylate + diphosphate + H2O</text>
        <dbReference type="Rhea" id="RHEA:36407"/>
        <dbReference type="ChEBI" id="CHEBI:15377"/>
        <dbReference type="ChEBI" id="CHEBI:17544"/>
        <dbReference type="ChEBI" id="CHEBI:30616"/>
        <dbReference type="ChEBI" id="CHEBI:33019"/>
        <dbReference type="ChEBI" id="CHEBI:57926"/>
        <dbReference type="ChEBI" id="CHEBI:73682"/>
        <dbReference type="EC" id="2.7.7.87"/>
    </reaction>
</comment>
<dbReference type="GO" id="GO:0005737">
    <property type="term" value="C:cytoplasm"/>
    <property type="evidence" value="ECO:0007669"/>
    <property type="project" value="UniProtKB-SubCell"/>
</dbReference>
<evidence type="ECO:0000256" key="1">
    <source>
        <dbReference type="ARBA" id="ARBA00004496"/>
    </source>
</evidence>
<evidence type="ECO:0000256" key="8">
    <source>
        <dbReference type="ARBA" id="ARBA00022741"/>
    </source>
</evidence>
<dbReference type="GO" id="GO:0000049">
    <property type="term" value="F:tRNA binding"/>
    <property type="evidence" value="ECO:0007669"/>
    <property type="project" value="TreeGrafter"/>
</dbReference>
<dbReference type="InterPro" id="IPR050156">
    <property type="entry name" value="TC-AMP_synthase_SUA5"/>
</dbReference>
<keyword evidence="4" id="KW-0963">Cytoplasm</keyword>
<evidence type="ECO:0000256" key="11">
    <source>
        <dbReference type="ARBA" id="ARBA00048366"/>
    </source>
</evidence>
<dbReference type="GO" id="GO:0003725">
    <property type="term" value="F:double-stranded RNA binding"/>
    <property type="evidence" value="ECO:0007669"/>
    <property type="project" value="InterPro"/>
</dbReference>
<dbReference type="GO" id="GO:0006450">
    <property type="term" value="P:regulation of translational fidelity"/>
    <property type="evidence" value="ECO:0007669"/>
    <property type="project" value="TreeGrafter"/>
</dbReference>
<gene>
    <name evidence="13" type="primary">SUA5</name>
    <name evidence="13" type="ORF">NtB2_01415</name>
</gene>
<accession>A0A2R5HHF0</accession>
<dbReference type="AlphaFoldDB" id="A0A2R5HHF0"/>
<dbReference type="Proteomes" id="UP000245021">
    <property type="component" value="Unassembled WGS sequence"/>
</dbReference>
<dbReference type="RefSeq" id="WP_109246229.1">
    <property type="nucleotide sequence ID" value="NZ_BFFO01000009.1"/>
</dbReference>
<evidence type="ECO:0000256" key="5">
    <source>
        <dbReference type="ARBA" id="ARBA00022679"/>
    </source>
</evidence>
<comment type="caution">
    <text evidence="13">The sequence shown here is derived from an EMBL/GenBank/DDBJ whole genome shotgun (WGS) entry which is preliminary data.</text>
</comment>
<evidence type="ECO:0000256" key="6">
    <source>
        <dbReference type="ARBA" id="ARBA00022694"/>
    </source>
</evidence>
<dbReference type="PANTHER" id="PTHR17490:SF16">
    <property type="entry name" value="THREONYLCARBAMOYL-AMP SYNTHASE"/>
    <property type="match status" value="1"/>
</dbReference>
<comment type="subcellular location">
    <subcellularLocation>
        <location evidence="1">Cytoplasm</location>
    </subcellularLocation>
</comment>
<sequence length="203" mass="21835">MKNEAITALKSGQLAILPTETVYGLFADATNQKAVERLYAVKGRPVEKALNLNVSSFETIMQYSQNQPIYLEKLVKTFLPGPLTIILEASPAVPEWIHIGKSTVGFRMPAIDETQAVIQSVGLLVGPSANLTGQASPRYFADLSPEIKAASAVAIQDDSISGLDTTILDLTGPEPKILRQGALSWDELVEKVPELCAFPENAG</sequence>
<keyword evidence="5" id="KW-0808">Transferase</keyword>
<evidence type="ECO:0000256" key="3">
    <source>
        <dbReference type="ARBA" id="ARBA00012584"/>
    </source>
</evidence>
<evidence type="ECO:0000313" key="13">
    <source>
        <dbReference type="EMBL" id="GBG97276.1"/>
    </source>
</evidence>
<dbReference type="InterPro" id="IPR017945">
    <property type="entry name" value="DHBP_synth_RibB-like_a/b_dom"/>
</dbReference>
<dbReference type="OrthoDB" id="9814580at2"/>